<evidence type="ECO:0000313" key="2">
    <source>
        <dbReference type="Ensembl" id="ENSPLOP00000002690.1"/>
    </source>
</evidence>
<dbReference type="Proteomes" id="UP000694399">
    <property type="component" value="Chromosome A1"/>
</dbReference>
<proteinExistence type="predicted"/>
<feature type="compositionally biased region" description="Basic and acidic residues" evidence="1">
    <location>
        <begin position="10"/>
        <end position="22"/>
    </location>
</feature>
<name>A0A8C8WFI1_PANLE</name>
<evidence type="ECO:0000256" key="1">
    <source>
        <dbReference type="SAM" id="MobiDB-lite"/>
    </source>
</evidence>
<dbReference type="OMA" id="QRPCVKT"/>
<organism evidence="2 3">
    <name type="scientific">Panthera leo</name>
    <name type="common">Lion</name>
    <dbReference type="NCBI Taxonomy" id="9689"/>
    <lineage>
        <taxon>Eukaryota</taxon>
        <taxon>Metazoa</taxon>
        <taxon>Chordata</taxon>
        <taxon>Craniata</taxon>
        <taxon>Vertebrata</taxon>
        <taxon>Euteleostomi</taxon>
        <taxon>Mammalia</taxon>
        <taxon>Eutheria</taxon>
        <taxon>Laurasiatheria</taxon>
        <taxon>Carnivora</taxon>
        <taxon>Feliformia</taxon>
        <taxon>Felidae</taxon>
        <taxon>Pantherinae</taxon>
        <taxon>Panthera</taxon>
    </lineage>
</organism>
<dbReference type="GeneTree" id="ENSGT00950000186148"/>
<dbReference type="Ensembl" id="ENSPLOT00000002935.1">
    <property type="protein sequence ID" value="ENSPLOP00000002690.1"/>
    <property type="gene ID" value="ENSPLOG00000001922.1"/>
</dbReference>
<dbReference type="AlphaFoldDB" id="A0A8C8WFI1"/>
<accession>A0A8C8WFI1</accession>
<reference evidence="2" key="1">
    <citation type="journal article" date="2019" name="bioRxiv">
        <title>Long live the king: chromosome-level assembly of the lion (Panthera leo) using linked-read, Hi-C, and long read data.</title>
        <authorList>
            <person name="Armstrong E.E."/>
            <person name="Taylor R.W."/>
            <person name="Miller D.E."/>
            <person name="Kaelin C."/>
            <person name="Barsh G."/>
            <person name="Hadly E.A."/>
            <person name="Petrov D."/>
        </authorList>
    </citation>
    <scope>NUCLEOTIDE SEQUENCE [LARGE SCALE GENOMIC DNA]</scope>
</reference>
<reference evidence="2" key="3">
    <citation type="submission" date="2025-09" db="UniProtKB">
        <authorList>
            <consortium name="Ensembl"/>
        </authorList>
    </citation>
    <scope>IDENTIFICATION</scope>
</reference>
<keyword evidence="3" id="KW-1185">Reference proteome</keyword>
<reference evidence="2" key="2">
    <citation type="submission" date="2025-08" db="UniProtKB">
        <authorList>
            <consortium name="Ensembl"/>
        </authorList>
    </citation>
    <scope>IDENTIFICATION</scope>
</reference>
<evidence type="ECO:0000313" key="3">
    <source>
        <dbReference type="Proteomes" id="UP000694399"/>
    </source>
</evidence>
<sequence>MQDHTGLMGKVKDKSSHKDWGTRELFVPQGDPPQPTHHVRTMPSKWERFLQPPGNSQCVDMKPPVPLNSDPRPAKVALAEQGTLRAQTPREGYISRPHDAPELLWLTHTLTSGSQRPCVKTTKQPWDTNPLAKGGSLATGAQEPPLVQLCDLFKTGEDFEDHL</sequence>
<feature type="region of interest" description="Disordered" evidence="1">
    <location>
        <begin position="1"/>
        <end position="72"/>
    </location>
</feature>
<protein>
    <submittedName>
        <fullName evidence="2">Uncharacterized protein</fullName>
    </submittedName>
</protein>